<dbReference type="STRING" id="1156395.DBT_1279"/>
<protein>
    <submittedName>
        <fullName evidence="1">Uncharacterized protein</fullName>
    </submittedName>
</protein>
<accession>A0A1B9F5E5</accession>
<dbReference type="AlphaFoldDB" id="A0A1B9F5E5"/>
<proteinExistence type="predicted"/>
<evidence type="ECO:0000313" key="1">
    <source>
        <dbReference type="EMBL" id="OCC15159.1"/>
    </source>
</evidence>
<evidence type="ECO:0000313" key="2">
    <source>
        <dbReference type="Proteomes" id="UP000093080"/>
    </source>
</evidence>
<gene>
    <name evidence="1" type="ORF">DBT_1279</name>
</gene>
<organism evidence="1 2">
    <name type="scientific">Dissulfuribacter thermophilus</name>
    <dbReference type="NCBI Taxonomy" id="1156395"/>
    <lineage>
        <taxon>Bacteria</taxon>
        <taxon>Pseudomonadati</taxon>
        <taxon>Thermodesulfobacteriota</taxon>
        <taxon>Dissulfuribacteria</taxon>
        <taxon>Dissulfuribacterales</taxon>
        <taxon>Dissulfuribacteraceae</taxon>
        <taxon>Dissulfuribacter</taxon>
    </lineage>
</organism>
<sequence>MNLAIHYPGIDPKTNFNIYDLNTETGEFTVIREGFRDQH</sequence>
<reference evidence="1 2" key="1">
    <citation type="submission" date="2016-06" db="EMBL/GenBank/DDBJ databases">
        <title>Respiratory ammonification of nitrate coupled to the oxidation of elemental sulfur in deep-sea autotrophic thermophilic bacteria.</title>
        <authorList>
            <person name="Slobodkina G.B."/>
            <person name="Mardanov A.V."/>
            <person name="Ravin N.V."/>
            <person name="Frolova A.A."/>
            <person name="Viryasiv M.B."/>
            <person name="Chernyh N.A."/>
            <person name="Bonch-Osmolovskaya E.A."/>
            <person name="Slobodkin A.I."/>
        </authorList>
    </citation>
    <scope>NUCLEOTIDE SEQUENCE [LARGE SCALE GENOMIC DNA]</scope>
    <source>
        <strain evidence="1 2">S69</strain>
    </source>
</reference>
<dbReference type="Proteomes" id="UP000093080">
    <property type="component" value="Unassembled WGS sequence"/>
</dbReference>
<name>A0A1B9F5E5_9BACT</name>
<comment type="caution">
    <text evidence="1">The sequence shown here is derived from an EMBL/GenBank/DDBJ whole genome shotgun (WGS) entry which is preliminary data.</text>
</comment>
<keyword evidence="2" id="KW-1185">Reference proteome</keyword>
<dbReference type="EMBL" id="MAGO01000006">
    <property type="protein sequence ID" value="OCC15159.1"/>
    <property type="molecule type" value="Genomic_DNA"/>
</dbReference>